<dbReference type="InterPro" id="IPR036565">
    <property type="entry name" value="Mur-like_cat_sf"/>
</dbReference>
<proteinExistence type="inferred from homology"/>
<dbReference type="GO" id="GO:0005737">
    <property type="term" value="C:cytoplasm"/>
    <property type="evidence" value="ECO:0007669"/>
    <property type="project" value="TreeGrafter"/>
</dbReference>
<feature type="domain" description="Mur ligase C-terminal" evidence="11">
    <location>
        <begin position="296"/>
        <end position="414"/>
    </location>
</feature>
<accession>A0A920C6A1</accession>
<keyword evidence="7" id="KW-0460">Magnesium</keyword>
<evidence type="ECO:0000256" key="6">
    <source>
        <dbReference type="ARBA" id="ARBA00022840"/>
    </source>
</evidence>
<evidence type="ECO:0000256" key="1">
    <source>
        <dbReference type="ARBA" id="ARBA00008276"/>
    </source>
</evidence>
<dbReference type="InterPro" id="IPR004101">
    <property type="entry name" value="Mur_ligase_C"/>
</dbReference>
<sequence length="437" mass="49515">MFTSIEQVNQFFRDRKNYGIKPGLDRMYQLLESQNNPQDKIKAIHIAGTNGKGSTLTYIKEAFIQNNYTVGVFTSPSLTGITGHMYINEMPIGAESFLTYLNRLLPTIERLDTKEMYPTEFEIITVIAFMYFAESVDIALIECGMGGREDATNCISPILSIITNIAMDHAYFLGDTIEKIAYHKAGIIKDQIPTVVGKVDNASLEIIVKEATSKNSTIYQYSQEYKASEIMIQQNSQSFQWEYNDFSLPITINMKGRHQIENASTALMAIHQLIDAGFSLDWVKVQKAFQLAKLEGRFERLMEQPSIIVDGAHNPAGMDAFLQTVQSEYGDREKILIFAGFRDKELKQMILEAIPYFQTVFLTTFDSPRAEEADELGRQIQANNVKINSNWKELVEKVVLSDKESNSAYFFAGSLHFIGLIRSFINSAKGDKLSRYM</sequence>
<evidence type="ECO:0000256" key="4">
    <source>
        <dbReference type="ARBA" id="ARBA00022723"/>
    </source>
</evidence>
<evidence type="ECO:0000313" key="14">
    <source>
        <dbReference type="Proteomes" id="UP000676917"/>
    </source>
</evidence>
<dbReference type="SUPFAM" id="SSF53244">
    <property type="entry name" value="MurD-like peptide ligases, peptide-binding domain"/>
    <property type="match status" value="1"/>
</dbReference>
<dbReference type="GO" id="GO:0046872">
    <property type="term" value="F:metal ion binding"/>
    <property type="evidence" value="ECO:0007669"/>
    <property type="project" value="UniProtKB-KW"/>
</dbReference>
<dbReference type="PANTHER" id="PTHR11136:SF0">
    <property type="entry name" value="DIHYDROFOLATE SYNTHETASE-RELATED"/>
    <property type="match status" value="1"/>
</dbReference>
<dbReference type="InterPro" id="IPR036615">
    <property type="entry name" value="Mur_ligase_C_dom_sf"/>
</dbReference>
<evidence type="ECO:0000256" key="8">
    <source>
        <dbReference type="ARBA" id="ARBA00030592"/>
    </source>
</evidence>
<dbReference type="PIRSF" id="PIRSF001563">
    <property type="entry name" value="Folylpolyglu_synth"/>
    <property type="match status" value="1"/>
</dbReference>
<dbReference type="GO" id="GO:0008841">
    <property type="term" value="F:dihydrofolate synthase activity"/>
    <property type="evidence" value="ECO:0007669"/>
    <property type="project" value="TreeGrafter"/>
</dbReference>
<keyword evidence="6 10" id="KW-0067">ATP-binding</keyword>
<name>A0A920C6A1_9BACI</name>
<evidence type="ECO:0000256" key="10">
    <source>
        <dbReference type="PIRNR" id="PIRNR001563"/>
    </source>
</evidence>
<dbReference type="SUPFAM" id="SSF53623">
    <property type="entry name" value="MurD-like peptide ligases, catalytic domain"/>
    <property type="match status" value="1"/>
</dbReference>
<dbReference type="InterPro" id="IPR001645">
    <property type="entry name" value="Folylpolyglutamate_synth"/>
</dbReference>
<dbReference type="GO" id="GO:0005524">
    <property type="term" value="F:ATP binding"/>
    <property type="evidence" value="ECO:0007669"/>
    <property type="project" value="UniProtKB-KW"/>
</dbReference>
<comment type="caution">
    <text evidence="13">The sequence shown here is derived from an EMBL/GenBank/DDBJ whole genome shotgun (WGS) entry which is preliminary data.</text>
</comment>
<dbReference type="NCBIfam" id="TIGR01499">
    <property type="entry name" value="folC"/>
    <property type="match status" value="1"/>
</dbReference>
<comment type="catalytic activity">
    <reaction evidence="9">
        <text>(6S)-5,6,7,8-tetrahydrofolyl-(gamma-L-Glu)(n) + L-glutamate + ATP = (6S)-5,6,7,8-tetrahydrofolyl-(gamma-L-Glu)(n+1) + ADP + phosphate + H(+)</text>
        <dbReference type="Rhea" id="RHEA:10580"/>
        <dbReference type="Rhea" id="RHEA-COMP:14738"/>
        <dbReference type="Rhea" id="RHEA-COMP:14740"/>
        <dbReference type="ChEBI" id="CHEBI:15378"/>
        <dbReference type="ChEBI" id="CHEBI:29985"/>
        <dbReference type="ChEBI" id="CHEBI:30616"/>
        <dbReference type="ChEBI" id="CHEBI:43474"/>
        <dbReference type="ChEBI" id="CHEBI:141005"/>
        <dbReference type="ChEBI" id="CHEBI:456216"/>
        <dbReference type="EC" id="6.3.2.17"/>
    </reaction>
</comment>
<dbReference type="Gene3D" id="3.90.190.20">
    <property type="entry name" value="Mur ligase, C-terminal domain"/>
    <property type="match status" value="1"/>
</dbReference>
<evidence type="ECO:0000256" key="5">
    <source>
        <dbReference type="ARBA" id="ARBA00022741"/>
    </source>
</evidence>
<keyword evidence="3 10" id="KW-0436">Ligase</keyword>
<dbReference type="GO" id="GO:0004326">
    <property type="term" value="F:tetrahydrofolylpolyglutamate synthase activity"/>
    <property type="evidence" value="ECO:0007669"/>
    <property type="project" value="UniProtKB-EC"/>
</dbReference>
<evidence type="ECO:0000256" key="9">
    <source>
        <dbReference type="ARBA" id="ARBA00047493"/>
    </source>
</evidence>
<evidence type="ECO:0000256" key="3">
    <source>
        <dbReference type="ARBA" id="ARBA00022598"/>
    </source>
</evidence>
<dbReference type="PANTHER" id="PTHR11136">
    <property type="entry name" value="FOLYLPOLYGLUTAMATE SYNTHASE-RELATED"/>
    <property type="match status" value="1"/>
</dbReference>
<dbReference type="EMBL" id="BORP01000004">
    <property type="protein sequence ID" value="GIO27686.1"/>
    <property type="molecule type" value="Genomic_DNA"/>
</dbReference>
<dbReference type="Pfam" id="PF02875">
    <property type="entry name" value="Mur_ligase_C"/>
    <property type="match status" value="1"/>
</dbReference>
<gene>
    <name evidence="13" type="primary">folC</name>
    <name evidence="13" type="ORF">J43TS3_22970</name>
</gene>
<dbReference type="Pfam" id="PF08245">
    <property type="entry name" value="Mur_ligase_M"/>
    <property type="match status" value="1"/>
</dbReference>
<evidence type="ECO:0000259" key="12">
    <source>
        <dbReference type="Pfam" id="PF08245"/>
    </source>
</evidence>
<keyword evidence="5 10" id="KW-0547">Nucleotide-binding</keyword>
<dbReference type="RefSeq" id="WP_212921155.1">
    <property type="nucleotide sequence ID" value="NZ_BORP01000004.1"/>
</dbReference>
<keyword evidence="14" id="KW-1185">Reference proteome</keyword>
<dbReference type="EC" id="6.3.2.17" evidence="2"/>
<dbReference type="Gene3D" id="3.40.1190.10">
    <property type="entry name" value="Mur-like, catalytic domain"/>
    <property type="match status" value="1"/>
</dbReference>
<dbReference type="Proteomes" id="UP000676917">
    <property type="component" value="Unassembled WGS sequence"/>
</dbReference>
<comment type="similarity">
    <text evidence="1 10">Belongs to the folylpolyglutamate synthase family.</text>
</comment>
<evidence type="ECO:0000256" key="2">
    <source>
        <dbReference type="ARBA" id="ARBA00013025"/>
    </source>
</evidence>
<organism evidence="13 14">
    <name type="scientific">Ornithinibacillus bavariensis</name>
    <dbReference type="NCBI Taxonomy" id="545502"/>
    <lineage>
        <taxon>Bacteria</taxon>
        <taxon>Bacillati</taxon>
        <taxon>Bacillota</taxon>
        <taxon>Bacilli</taxon>
        <taxon>Bacillales</taxon>
        <taxon>Bacillaceae</taxon>
        <taxon>Ornithinibacillus</taxon>
    </lineage>
</organism>
<evidence type="ECO:0000256" key="7">
    <source>
        <dbReference type="ARBA" id="ARBA00022842"/>
    </source>
</evidence>
<evidence type="ECO:0000313" key="13">
    <source>
        <dbReference type="EMBL" id="GIO27686.1"/>
    </source>
</evidence>
<dbReference type="AlphaFoldDB" id="A0A920C6A1"/>
<keyword evidence="4" id="KW-0479">Metal-binding</keyword>
<dbReference type="InterPro" id="IPR013221">
    <property type="entry name" value="Mur_ligase_cen"/>
</dbReference>
<protein>
    <recommendedName>
        <fullName evidence="2">tetrahydrofolate synthase</fullName>
        <ecNumber evidence="2">6.3.2.17</ecNumber>
    </recommendedName>
    <alternativeName>
        <fullName evidence="8">Tetrahydrofolylpolyglutamate synthase</fullName>
    </alternativeName>
</protein>
<feature type="domain" description="Mur ligase central" evidence="12">
    <location>
        <begin position="46"/>
        <end position="269"/>
    </location>
</feature>
<evidence type="ECO:0000259" key="11">
    <source>
        <dbReference type="Pfam" id="PF02875"/>
    </source>
</evidence>
<reference evidence="13" key="1">
    <citation type="submission" date="2021-03" db="EMBL/GenBank/DDBJ databases">
        <title>Antimicrobial resistance genes in bacteria isolated from Japanese honey, and their potential for conferring macrolide and lincosamide resistance in the American foulbrood pathogen Paenibacillus larvae.</title>
        <authorList>
            <person name="Okamoto M."/>
            <person name="Kumagai M."/>
            <person name="Kanamori H."/>
            <person name="Takamatsu D."/>
        </authorList>
    </citation>
    <scope>NUCLEOTIDE SEQUENCE</scope>
    <source>
        <strain evidence="13">J43TS3</strain>
    </source>
</reference>